<keyword evidence="3" id="KW-1185">Reference proteome</keyword>
<sequence length="352" mass="39532">MSNGIAKRQRTKGSSASVLQSLAESENTTMKWQDSPEGLSPDWIFSNNSNVHVCNDRKWFTELTTFPSTALGPLASQGVPVSGVGVVNLPVKRSPDSRGPDAHHVLRLTDVLYMPSSVCNIVGSPIFEIAAQVSLGATENSMGGMNDASGKPVAYFSPHSERNCLRLSGPPVGPRLGPSKFKPDTAYWLTIKWPASERARWEAHGQQTKADTEKHQWVGEQPYTTEEKQWLKKHYGGEFKFLMAYELSIYNEEDRAEGRAIMRTLARDDDSTDDNDEDDEMEAADEEEDEEDEEDSDLEGHLADYHFNEEELDWIKKHYGNSANFMISYGFKFYDDQDCAAARGLVKDFLRE</sequence>
<feature type="compositionally biased region" description="Acidic residues" evidence="1">
    <location>
        <begin position="270"/>
        <end position="297"/>
    </location>
</feature>
<feature type="region of interest" description="Disordered" evidence="1">
    <location>
        <begin position="1"/>
        <end position="33"/>
    </location>
</feature>
<dbReference type="Proteomes" id="UP000005426">
    <property type="component" value="Unassembled WGS sequence"/>
</dbReference>
<dbReference type="AlphaFoldDB" id="G9P5F9"/>
<accession>G9P5F9</accession>
<feature type="region of interest" description="Disordered" evidence="1">
    <location>
        <begin position="264"/>
        <end position="298"/>
    </location>
</feature>
<dbReference type="PANTHER" id="PTHR40628">
    <property type="entry name" value="CHROMO DOMAIN-CONTAINING PROTEIN"/>
    <property type="match status" value="1"/>
</dbReference>
<dbReference type="GeneID" id="25783682"/>
<dbReference type="OrthoDB" id="4232400at2759"/>
<dbReference type="eggNOG" id="ENOG502SQ6I">
    <property type="taxonomic scope" value="Eukaryota"/>
</dbReference>
<protein>
    <submittedName>
        <fullName evidence="2">Uncharacterized protein</fullName>
    </submittedName>
</protein>
<dbReference type="RefSeq" id="XP_013940340.1">
    <property type="nucleotide sequence ID" value="XM_014084865.1"/>
</dbReference>
<evidence type="ECO:0000313" key="3">
    <source>
        <dbReference type="Proteomes" id="UP000005426"/>
    </source>
</evidence>
<dbReference type="KEGG" id="tatv:25783682"/>
<evidence type="ECO:0000256" key="1">
    <source>
        <dbReference type="SAM" id="MobiDB-lite"/>
    </source>
</evidence>
<dbReference type="EMBL" id="ABDG02000027">
    <property type="protein sequence ID" value="EHK42130.1"/>
    <property type="molecule type" value="Genomic_DNA"/>
</dbReference>
<dbReference type="PANTHER" id="PTHR40628:SF1">
    <property type="entry name" value="CHROMO DOMAIN-CONTAINING PROTEIN"/>
    <property type="match status" value="1"/>
</dbReference>
<name>G9P5F9_HYPAI</name>
<gene>
    <name evidence="2" type="ORF">TRIATDRAFT_322230</name>
</gene>
<dbReference type="OMA" id="AKDRCWF"/>
<evidence type="ECO:0000313" key="2">
    <source>
        <dbReference type="EMBL" id="EHK42130.1"/>
    </source>
</evidence>
<feature type="compositionally biased region" description="Polar residues" evidence="1">
    <location>
        <begin position="12"/>
        <end position="32"/>
    </location>
</feature>
<comment type="caution">
    <text evidence="2">The sequence shown here is derived from an EMBL/GenBank/DDBJ whole genome shotgun (WGS) entry which is preliminary data.</text>
</comment>
<organism evidence="2 3">
    <name type="scientific">Hypocrea atroviridis (strain ATCC 20476 / IMI 206040)</name>
    <name type="common">Trichoderma atroviride</name>
    <dbReference type="NCBI Taxonomy" id="452589"/>
    <lineage>
        <taxon>Eukaryota</taxon>
        <taxon>Fungi</taxon>
        <taxon>Dikarya</taxon>
        <taxon>Ascomycota</taxon>
        <taxon>Pezizomycotina</taxon>
        <taxon>Sordariomycetes</taxon>
        <taxon>Hypocreomycetidae</taxon>
        <taxon>Hypocreales</taxon>
        <taxon>Hypocreaceae</taxon>
        <taxon>Trichoderma</taxon>
    </lineage>
</organism>
<dbReference type="HOGENOM" id="CLU_077197_0_0_1"/>
<proteinExistence type="predicted"/>
<reference evidence="2 3" key="1">
    <citation type="journal article" date="2011" name="Genome Biol.">
        <title>Comparative genome sequence analysis underscores mycoparasitism as the ancestral life style of Trichoderma.</title>
        <authorList>
            <person name="Kubicek C.P."/>
            <person name="Herrera-Estrella A."/>
            <person name="Seidl-Seiboth V."/>
            <person name="Martinez D.A."/>
            <person name="Druzhinina I.S."/>
            <person name="Thon M."/>
            <person name="Zeilinger S."/>
            <person name="Casas-Flores S."/>
            <person name="Horwitz B.A."/>
            <person name="Mukherjee P.K."/>
            <person name="Mukherjee M."/>
            <person name="Kredics L."/>
            <person name="Alcaraz L.D."/>
            <person name="Aerts A."/>
            <person name="Antal Z."/>
            <person name="Atanasova L."/>
            <person name="Cervantes-Badillo M.G."/>
            <person name="Challacombe J."/>
            <person name="Chertkov O."/>
            <person name="McCluskey K."/>
            <person name="Coulpier F."/>
            <person name="Deshpande N."/>
            <person name="von Doehren H."/>
            <person name="Ebbole D.J."/>
            <person name="Esquivel-Naranjo E.U."/>
            <person name="Fekete E."/>
            <person name="Flipphi M."/>
            <person name="Glaser F."/>
            <person name="Gomez-Rodriguez E.Y."/>
            <person name="Gruber S."/>
            <person name="Han C."/>
            <person name="Henrissat B."/>
            <person name="Hermosa R."/>
            <person name="Hernandez-Onate M."/>
            <person name="Karaffa L."/>
            <person name="Kosti I."/>
            <person name="Le Crom S."/>
            <person name="Lindquist E."/>
            <person name="Lucas S."/>
            <person name="Luebeck M."/>
            <person name="Luebeck P.S."/>
            <person name="Margeot A."/>
            <person name="Metz B."/>
            <person name="Misra M."/>
            <person name="Nevalainen H."/>
            <person name="Omann M."/>
            <person name="Packer N."/>
            <person name="Perrone G."/>
            <person name="Uresti-Rivera E.E."/>
            <person name="Salamov A."/>
            <person name="Schmoll M."/>
            <person name="Seiboth B."/>
            <person name="Shapiro H."/>
            <person name="Sukno S."/>
            <person name="Tamayo-Ramos J.A."/>
            <person name="Tisch D."/>
            <person name="Wiest A."/>
            <person name="Wilkinson H.H."/>
            <person name="Zhang M."/>
            <person name="Coutinho P.M."/>
            <person name="Kenerley C.M."/>
            <person name="Monte E."/>
            <person name="Baker S.E."/>
            <person name="Grigoriev I.V."/>
        </authorList>
    </citation>
    <scope>NUCLEOTIDE SEQUENCE [LARGE SCALE GENOMIC DNA]</scope>
    <source>
        <strain evidence="3">ATCC 20476 / IMI 206040</strain>
    </source>
</reference>